<dbReference type="CDD" id="cd03858">
    <property type="entry name" value="M14_CP_N-E_like"/>
    <property type="match status" value="1"/>
</dbReference>
<dbReference type="PROSITE" id="PS52035">
    <property type="entry name" value="PEPTIDASE_M14"/>
    <property type="match status" value="1"/>
</dbReference>
<keyword evidence="9" id="KW-0732">Signal</keyword>
<protein>
    <submittedName>
        <fullName evidence="12">Carboxypeptidase D-like</fullName>
    </submittedName>
</protein>
<dbReference type="InterPro" id="IPR050753">
    <property type="entry name" value="Peptidase_M14_domain"/>
</dbReference>
<dbReference type="RefSeq" id="XP_014662408.1">
    <property type="nucleotide sequence ID" value="XM_014806922.1"/>
</dbReference>
<keyword evidence="11" id="KW-1185">Reference proteome</keyword>
<proteinExistence type="inferred from homology"/>
<dbReference type="InterPro" id="IPR057247">
    <property type="entry name" value="CARBOXYPEPT_ZN_2"/>
</dbReference>
<keyword evidence="7" id="KW-0325">Glycoprotein</keyword>
<evidence type="ECO:0000256" key="6">
    <source>
        <dbReference type="ARBA" id="ARBA00022833"/>
    </source>
</evidence>
<dbReference type="PROSITE" id="PS00133">
    <property type="entry name" value="CARBOXYPEPT_ZN_2"/>
    <property type="match status" value="1"/>
</dbReference>
<feature type="domain" description="Peptidase M14" evidence="10">
    <location>
        <begin position="28"/>
        <end position="326"/>
    </location>
</feature>
<dbReference type="PANTHER" id="PTHR11532">
    <property type="entry name" value="PROTEASE M14 CARBOXYPEPTIDASE"/>
    <property type="match status" value="1"/>
</dbReference>
<feature type="active site" description="Proton donor/acceptor" evidence="8">
    <location>
        <position position="296"/>
    </location>
</feature>
<organism evidence="11 12">
    <name type="scientific">Priapulus caudatus</name>
    <name type="common">Priapulid worm</name>
    <dbReference type="NCBI Taxonomy" id="37621"/>
    <lineage>
        <taxon>Eukaryota</taxon>
        <taxon>Metazoa</taxon>
        <taxon>Ecdysozoa</taxon>
        <taxon>Scalidophora</taxon>
        <taxon>Priapulida</taxon>
        <taxon>Priapulimorpha</taxon>
        <taxon>Priapulimorphida</taxon>
        <taxon>Priapulidae</taxon>
        <taxon>Priapulus</taxon>
    </lineage>
</organism>
<dbReference type="GeneID" id="106805361"/>
<comment type="cofactor">
    <cofactor evidence="1">
        <name>Zn(2+)</name>
        <dbReference type="ChEBI" id="CHEBI:29105"/>
    </cofactor>
</comment>
<accession>A0ABM1DR37</accession>
<evidence type="ECO:0000256" key="8">
    <source>
        <dbReference type="PROSITE-ProRule" id="PRU01379"/>
    </source>
</evidence>
<evidence type="ECO:0000313" key="12">
    <source>
        <dbReference type="RefSeq" id="XP_014662408.1"/>
    </source>
</evidence>
<dbReference type="Gene3D" id="2.60.40.1120">
    <property type="entry name" value="Carboxypeptidase-like, regulatory domain"/>
    <property type="match status" value="1"/>
</dbReference>
<keyword evidence="6" id="KW-0862">Zinc</keyword>
<dbReference type="Pfam" id="PF00246">
    <property type="entry name" value="Peptidase_M14"/>
    <property type="match status" value="1"/>
</dbReference>
<dbReference type="InterPro" id="IPR008969">
    <property type="entry name" value="CarboxyPept-like_regulatory"/>
</dbReference>
<keyword evidence="5" id="KW-0378">Hydrolase</keyword>
<dbReference type="SMART" id="SM00631">
    <property type="entry name" value="Zn_pept"/>
    <property type="match status" value="1"/>
</dbReference>
<evidence type="ECO:0000313" key="11">
    <source>
        <dbReference type="Proteomes" id="UP000695022"/>
    </source>
</evidence>
<dbReference type="Proteomes" id="UP000695022">
    <property type="component" value="Unplaced"/>
</dbReference>
<dbReference type="Pfam" id="PF13620">
    <property type="entry name" value="CarboxypepD_reg"/>
    <property type="match status" value="1"/>
</dbReference>
<dbReference type="PROSITE" id="PS00132">
    <property type="entry name" value="CARBOXYPEPT_ZN_1"/>
    <property type="match status" value="1"/>
</dbReference>
<evidence type="ECO:0000256" key="4">
    <source>
        <dbReference type="ARBA" id="ARBA00022723"/>
    </source>
</evidence>
<dbReference type="SUPFAM" id="SSF53187">
    <property type="entry name" value="Zn-dependent exopeptidases"/>
    <property type="match status" value="1"/>
</dbReference>
<dbReference type="PRINTS" id="PR00765">
    <property type="entry name" value="CRBOXYPTASEA"/>
</dbReference>
<dbReference type="SUPFAM" id="SSF49464">
    <property type="entry name" value="Carboxypeptidase regulatory domain-like"/>
    <property type="match status" value="1"/>
</dbReference>
<sequence>MNMRICRWALLVALTCVLHTSAIRVDFTYHHYDEVERVLREINQAYPDITRLYTIGRSAEGRELWVMSIAGVQDRHVLGRPEVKYVGNIHGNEAVGRELLLHFANYLASRYRLHRNVTEILDSMRLHILISMNPDGFESSVEGDCRGVKGRGNSNRVDLNRNFPDFFEDNSYPPRQMETQAVMAWMQERQFVLSANFHGGALVANYPYDNLPRGVKRKRLRTGASMYNTSPDDDVFRFLAMTYSYSHPTMHNSHKCDNSFTDFEYGITNGADWYTVKGGMQDFNYIEASCMETTLEISCCKYPSERHLPDYWQANRRPLLSYLRMANMGVRGVVSDELSGEGISNACVFIEERLHPARSTIRGEYWRILLPGRYSVIVVAEGYATLLRENIVVNSTEIPRVVDFVLSPAGGSTYYLSHYERLCEEAVDDTNGSTRRNRYLDLTRLKRAWRGRDHAAA</sequence>
<dbReference type="CDD" id="cd11308">
    <property type="entry name" value="Peptidase_M14NE-CP-C_like"/>
    <property type="match status" value="1"/>
</dbReference>
<dbReference type="InterPro" id="IPR057246">
    <property type="entry name" value="CARBOXYPEPT_ZN_1"/>
</dbReference>
<reference evidence="12" key="1">
    <citation type="submission" date="2025-08" db="UniProtKB">
        <authorList>
            <consortium name="RefSeq"/>
        </authorList>
    </citation>
    <scope>IDENTIFICATION</scope>
</reference>
<feature type="chain" id="PRO_5045864479" evidence="9">
    <location>
        <begin position="23"/>
        <end position="457"/>
    </location>
</feature>
<evidence type="ECO:0000256" key="5">
    <source>
        <dbReference type="ARBA" id="ARBA00022801"/>
    </source>
</evidence>
<evidence type="ECO:0000256" key="3">
    <source>
        <dbReference type="ARBA" id="ARBA00022645"/>
    </source>
</evidence>
<dbReference type="InterPro" id="IPR000834">
    <property type="entry name" value="Peptidase_M14"/>
</dbReference>
<dbReference type="PANTHER" id="PTHR11532:SF84">
    <property type="entry name" value="CARBOXYPEPTIDASE M"/>
    <property type="match status" value="1"/>
</dbReference>
<evidence type="ECO:0000256" key="7">
    <source>
        <dbReference type="ARBA" id="ARBA00023180"/>
    </source>
</evidence>
<keyword evidence="3" id="KW-0121">Carboxypeptidase</keyword>
<evidence type="ECO:0000259" key="10">
    <source>
        <dbReference type="PROSITE" id="PS52035"/>
    </source>
</evidence>
<dbReference type="Gene3D" id="3.40.630.10">
    <property type="entry name" value="Zn peptidases"/>
    <property type="match status" value="1"/>
</dbReference>
<feature type="signal peptide" evidence="9">
    <location>
        <begin position="1"/>
        <end position="22"/>
    </location>
</feature>
<keyword evidence="4" id="KW-0479">Metal-binding</keyword>
<keyword evidence="3" id="KW-0645">Protease</keyword>
<gene>
    <name evidence="12" type="primary">LOC106805361</name>
</gene>
<evidence type="ECO:0000256" key="2">
    <source>
        <dbReference type="ARBA" id="ARBA00005988"/>
    </source>
</evidence>
<evidence type="ECO:0000256" key="9">
    <source>
        <dbReference type="SAM" id="SignalP"/>
    </source>
</evidence>
<name>A0ABM1DR37_PRICU</name>
<comment type="similarity">
    <text evidence="2 8">Belongs to the peptidase M14 family.</text>
</comment>
<evidence type="ECO:0000256" key="1">
    <source>
        <dbReference type="ARBA" id="ARBA00001947"/>
    </source>
</evidence>